<evidence type="ECO:0000313" key="2">
    <source>
        <dbReference type="Proteomes" id="UP000268684"/>
    </source>
</evidence>
<dbReference type="AlphaFoldDB" id="A0AAJ5N9F9"/>
<dbReference type="RefSeq" id="WP_122166958.1">
    <property type="nucleotide sequence ID" value="NZ_LR025742.1"/>
</dbReference>
<reference evidence="1 2" key="1">
    <citation type="submission" date="2017-11" db="EMBL/GenBank/DDBJ databases">
        <authorList>
            <person name="Seth-Smith MB H."/>
        </authorList>
    </citation>
    <scope>NUCLEOTIDE SEQUENCE [LARGE SCALE GENOMIC DNA]</scope>
    <source>
        <strain evidence="1">E</strain>
    </source>
</reference>
<sequence length="682" mass="71618">MPRIPLGDPASAVAQPGPAVQADPNAFGAATARAQQGLGEVGTQIAADLFQQKQRLDEDLARTNAAVAYQSHATNVQSAMKTAGEQLASGAIDQPTYQKQIADAQKQSFDATIGALPGGHYKNVATTQTAGLDRTVALGMQEALTKNTQQLIATNAATLLDTAGKSIATNPASIEGTVASTKQAYLNAAAAAGIPQPRATQIAQDWTDAQWAAHAQSAAIAARSTDDLPALTKLEKDLTSPDGYYAGKLDAGKRNQVLSTVVSLKAQIENQIESQNRARENYAITAVNQAIEFNDSGSYMSPEYKTDFLARTKGTAMEKQAQELVRLNGPANAFSTASASERAAMIQGMERDQANPKIGTDPIEQKQLATWRTINSRLTDGYKTAPWETAASVGAIQSIPQLDLSSPTTIAKSLSARSAAAGVVEQKAGHPISLLTNDEARQLARMLDALPADQRGQEVSDIGFAIGNADRIGALADQLHDERPVDRLALLAGSSQLTSTGGKRIASLIYQGAEAIRDKRAGVDDKLLQGVTALASAQLREAFASAKAAQDAIDTTKYLYAYGAAKNNLSNAAVDDGQLNASISGATGGVVDLNGRKTLKPYGWDDARFNTSVKGVSASSIVTPTDDGKVHIGQTEVPVADFVTKLPAARLVRVSPQGVYAVTAGTGYVTNSQKQPILIRLK</sequence>
<protein>
    <submittedName>
        <fullName evidence="1">Uncharacterized protein</fullName>
    </submittedName>
</protein>
<dbReference type="GeneID" id="71053933"/>
<proteinExistence type="predicted"/>
<organism evidence="1 2">
    <name type="scientific">Burkholderia stabilis</name>
    <dbReference type="NCBI Taxonomy" id="95485"/>
    <lineage>
        <taxon>Bacteria</taxon>
        <taxon>Pseudomonadati</taxon>
        <taxon>Pseudomonadota</taxon>
        <taxon>Betaproteobacteria</taxon>
        <taxon>Burkholderiales</taxon>
        <taxon>Burkholderiaceae</taxon>
        <taxon>Burkholderia</taxon>
        <taxon>Burkholderia cepacia complex</taxon>
    </lineage>
</organism>
<accession>A0AAJ5N9F9</accession>
<dbReference type="EMBL" id="LR025742">
    <property type="protein sequence ID" value="VBB11330.1"/>
    <property type="molecule type" value="Genomic_DNA"/>
</dbReference>
<name>A0AAJ5N9F9_9BURK</name>
<gene>
    <name evidence="1" type="ORF">BSTAB16_1458</name>
</gene>
<keyword evidence="2" id="KW-1185">Reference proteome</keyword>
<dbReference type="Proteomes" id="UP000268684">
    <property type="component" value="Chromosome I"/>
</dbReference>
<evidence type="ECO:0000313" key="1">
    <source>
        <dbReference type="EMBL" id="VBB11330.1"/>
    </source>
</evidence>